<reference evidence="2 3" key="1">
    <citation type="journal article" date="2023" name="Int. J. Syst. Evol. Microbiol.">
        <title>Winogradskyella bathintestinalis sp. nov., isolated from the intestine of the deep-sea loosejaw dragonfish, Malacosteus niger.</title>
        <authorList>
            <person name="Uniacke-Lowe S."/>
            <person name="Johnson C.N."/>
            <person name="Stanton C."/>
            <person name="Hill C."/>
            <person name="Ross P."/>
        </authorList>
    </citation>
    <scope>NUCLEOTIDE SEQUENCE [LARGE SCALE GENOMIC DNA]</scope>
    <source>
        <strain evidence="2 3">APC 3343</strain>
    </source>
</reference>
<dbReference type="Pfam" id="PF00128">
    <property type="entry name" value="Alpha-amylase"/>
    <property type="match status" value="1"/>
</dbReference>
<dbReference type="PANTHER" id="PTHR10357">
    <property type="entry name" value="ALPHA-AMYLASE FAMILY MEMBER"/>
    <property type="match status" value="1"/>
</dbReference>
<organism evidence="2 3">
    <name type="scientific">Winogradskyella bathintestinalis</name>
    <dbReference type="NCBI Taxonomy" id="3035208"/>
    <lineage>
        <taxon>Bacteria</taxon>
        <taxon>Pseudomonadati</taxon>
        <taxon>Bacteroidota</taxon>
        <taxon>Flavobacteriia</taxon>
        <taxon>Flavobacteriales</taxon>
        <taxon>Flavobacteriaceae</taxon>
        <taxon>Winogradskyella</taxon>
    </lineage>
</organism>
<proteinExistence type="predicted"/>
<sequence>MKKLILLTLILIILSCKNKDTENKIAAVETAQPIETPFIWEGANLYFLLTDRFNSGKSENDVNYNRTKEPGKLRGFQGGDIKGITQKVKEGYFTDLGINAIWMTPIVEQIHGGTDEGTGLSYGFHGYWTKDWTNIDPNFGTKEDLHELVKEAHAKGIRIVLDAVINHTGPVTEKDPVWPEEWVRTDKQCSYDNYENTVSCTLVANLPDIRTESNDDVDLPPQLVEKWKAEGRYETEVKELDEFFKRTGHPRAPRFYIMKWLTDYITEFGVDGYRVDTVKHTEENVWVEFKVECDYAFAEFKKNNPELVLDDNNFYLLGEVYNYGVSTGQEFDFGDRKVNYFDPPSFQSLINFEFKYNSKDKSYEDLFTHYDAILHDELKGFGTVNYLSSHDDGQPFDAQRKKPFETANKLLLSPGTSQVYYGDESSRSLAIPNVNGDAKLRSFMNWDSIAKRDHIKQVLTHWQKLGSFRAKHPAIGAGVHQMITEQPYYFYRSYQKENFKDLVVVGLELEKGEKVIDVSKVFENGDVLYDAYSGITSKVENNSVIITSEFEVVLLEKK</sequence>
<dbReference type="GO" id="GO:0016787">
    <property type="term" value="F:hydrolase activity"/>
    <property type="evidence" value="ECO:0007669"/>
    <property type="project" value="UniProtKB-KW"/>
</dbReference>
<dbReference type="SMART" id="SM00642">
    <property type="entry name" value="Aamy"/>
    <property type="match status" value="1"/>
</dbReference>
<evidence type="ECO:0000313" key="2">
    <source>
        <dbReference type="EMBL" id="MDN3491216.1"/>
    </source>
</evidence>
<dbReference type="Gene3D" id="3.20.20.80">
    <property type="entry name" value="Glycosidases"/>
    <property type="match status" value="1"/>
</dbReference>
<dbReference type="InterPro" id="IPR006047">
    <property type="entry name" value="GH13_cat_dom"/>
</dbReference>
<gene>
    <name evidence="2" type="ORF">QMA06_00675</name>
</gene>
<keyword evidence="3" id="KW-1185">Reference proteome</keyword>
<dbReference type="EMBL" id="JASDDK010000001">
    <property type="protein sequence ID" value="MDN3491216.1"/>
    <property type="molecule type" value="Genomic_DNA"/>
</dbReference>
<dbReference type="RefSeq" id="WP_290204959.1">
    <property type="nucleotide sequence ID" value="NZ_JASDDK010000001.1"/>
</dbReference>
<dbReference type="Proteomes" id="UP001231197">
    <property type="component" value="Unassembled WGS sequence"/>
</dbReference>
<evidence type="ECO:0000313" key="3">
    <source>
        <dbReference type="Proteomes" id="UP001231197"/>
    </source>
</evidence>
<dbReference type="PROSITE" id="PS51257">
    <property type="entry name" value="PROKAR_LIPOPROTEIN"/>
    <property type="match status" value="1"/>
</dbReference>
<evidence type="ECO:0000259" key="1">
    <source>
        <dbReference type="SMART" id="SM00642"/>
    </source>
</evidence>
<dbReference type="SUPFAM" id="SSF51445">
    <property type="entry name" value="(Trans)glycosidases"/>
    <property type="match status" value="1"/>
</dbReference>
<protein>
    <submittedName>
        <fullName evidence="2">Alpha-amylase family glycosyl hydrolase</fullName>
    </submittedName>
</protein>
<name>A0ABT7ZQC5_9FLAO</name>
<dbReference type="InterPro" id="IPR017853">
    <property type="entry name" value="GH"/>
</dbReference>
<accession>A0ABT7ZQC5</accession>
<feature type="domain" description="Glycosyl hydrolase family 13 catalytic" evidence="1">
    <location>
        <begin position="47"/>
        <end position="469"/>
    </location>
</feature>
<comment type="caution">
    <text evidence="2">The sequence shown here is derived from an EMBL/GenBank/DDBJ whole genome shotgun (WGS) entry which is preliminary data.</text>
</comment>
<dbReference type="PANTHER" id="PTHR10357:SF209">
    <property type="entry name" value="PERIPLASMIC ALPHA-AMYLASE"/>
    <property type="match status" value="1"/>
</dbReference>
<keyword evidence="2" id="KW-0378">Hydrolase</keyword>